<dbReference type="SUPFAM" id="SSF51726">
    <property type="entry name" value="UROD/MetE-like"/>
    <property type="match status" value="1"/>
</dbReference>
<comment type="caution">
    <text evidence="2">The sequence shown here is derived from an EMBL/GenBank/DDBJ whole genome shotgun (WGS) entry which is preliminary data.</text>
</comment>
<evidence type="ECO:0000313" key="2">
    <source>
        <dbReference type="EMBL" id="GAI10811.1"/>
    </source>
</evidence>
<protein>
    <recommendedName>
        <fullName evidence="1">Uroporphyrinogen decarboxylase (URO-D) domain-containing protein</fullName>
    </recommendedName>
</protein>
<reference evidence="2" key="1">
    <citation type="journal article" date="2014" name="Front. Microbiol.">
        <title>High frequency of phylogenetically diverse reductive dehalogenase-homologous genes in deep subseafloor sedimentary metagenomes.</title>
        <authorList>
            <person name="Kawai M."/>
            <person name="Futagami T."/>
            <person name="Toyoda A."/>
            <person name="Takaki Y."/>
            <person name="Nishi S."/>
            <person name="Hori S."/>
            <person name="Arai W."/>
            <person name="Tsubouchi T."/>
            <person name="Morono Y."/>
            <person name="Uchiyama I."/>
            <person name="Ito T."/>
            <person name="Fujiyama A."/>
            <person name="Inagaki F."/>
            <person name="Takami H."/>
        </authorList>
    </citation>
    <scope>NUCLEOTIDE SEQUENCE</scope>
    <source>
        <strain evidence="2">Expedition CK06-06</strain>
    </source>
</reference>
<gene>
    <name evidence="2" type="ORF">S06H3_17891</name>
</gene>
<dbReference type="InterPro" id="IPR038071">
    <property type="entry name" value="UROD/MetE-like_sf"/>
</dbReference>
<sequence length="125" mass="14163">DLCHEFGIKVFHHDDGSNRIFLPLLVEMGIDILNPVQWTCPSMDMVELKSEFGNRICFHGAVENQRVLPFGTPSDVRAEVRHCIDSLASDRTGYILAPCHNIQANTPVENVIAMYDEAWQYGRMS</sequence>
<dbReference type="PANTHER" id="PTHR47099">
    <property type="entry name" value="METHYLCOBAMIDE:COM METHYLTRANSFERASE MTBA"/>
    <property type="match status" value="1"/>
</dbReference>
<dbReference type="PANTHER" id="PTHR47099:SF1">
    <property type="entry name" value="METHYLCOBAMIDE:COM METHYLTRANSFERASE MTBA"/>
    <property type="match status" value="1"/>
</dbReference>
<dbReference type="EMBL" id="BARV01008988">
    <property type="protein sequence ID" value="GAI10811.1"/>
    <property type="molecule type" value="Genomic_DNA"/>
</dbReference>
<accession>X1LYC2</accession>
<organism evidence="2">
    <name type="scientific">marine sediment metagenome</name>
    <dbReference type="NCBI Taxonomy" id="412755"/>
    <lineage>
        <taxon>unclassified sequences</taxon>
        <taxon>metagenomes</taxon>
        <taxon>ecological metagenomes</taxon>
    </lineage>
</organism>
<dbReference type="GO" id="GO:0004853">
    <property type="term" value="F:uroporphyrinogen decarboxylase activity"/>
    <property type="evidence" value="ECO:0007669"/>
    <property type="project" value="InterPro"/>
</dbReference>
<name>X1LYC2_9ZZZZ</name>
<dbReference type="Pfam" id="PF01208">
    <property type="entry name" value="URO-D"/>
    <property type="match status" value="1"/>
</dbReference>
<dbReference type="AlphaFoldDB" id="X1LYC2"/>
<proteinExistence type="predicted"/>
<dbReference type="GO" id="GO:0006779">
    <property type="term" value="P:porphyrin-containing compound biosynthetic process"/>
    <property type="evidence" value="ECO:0007669"/>
    <property type="project" value="InterPro"/>
</dbReference>
<feature type="domain" description="Uroporphyrinogen decarboxylase (URO-D)" evidence="1">
    <location>
        <begin position="7"/>
        <end position="118"/>
    </location>
</feature>
<evidence type="ECO:0000259" key="1">
    <source>
        <dbReference type="Pfam" id="PF01208"/>
    </source>
</evidence>
<dbReference type="InterPro" id="IPR052024">
    <property type="entry name" value="Methanogen_methyltrans"/>
</dbReference>
<dbReference type="InterPro" id="IPR000257">
    <property type="entry name" value="Uroporphyrinogen_deCOase"/>
</dbReference>
<feature type="non-terminal residue" evidence="2">
    <location>
        <position position="1"/>
    </location>
</feature>
<dbReference type="Gene3D" id="3.20.20.210">
    <property type="match status" value="1"/>
</dbReference>